<evidence type="ECO:0000256" key="2">
    <source>
        <dbReference type="ARBA" id="ARBA00022448"/>
    </source>
</evidence>
<feature type="transmembrane region" description="Helical" evidence="10">
    <location>
        <begin position="109"/>
        <end position="136"/>
    </location>
</feature>
<dbReference type="InterPro" id="IPR013099">
    <property type="entry name" value="K_chnl_dom"/>
</dbReference>
<feature type="compositionally biased region" description="Basic residues" evidence="9">
    <location>
        <begin position="60"/>
        <end position="70"/>
    </location>
</feature>
<evidence type="ECO:0000313" key="12">
    <source>
        <dbReference type="EMBL" id="UJO14541.1"/>
    </source>
</evidence>
<feature type="compositionally biased region" description="Basic and acidic residues" evidence="9">
    <location>
        <begin position="74"/>
        <end position="86"/>
    </location>
</feature>
<feature type="transmembrane region" description="Helical" evidence="10">
    <location>
        <begin position="358"/>
        <end position="381"/>
    </location>
</feature>
<comment type="similarity">
    <text evidence="8">Belongs to the two pore domain potassium channel (TC 1.A.1.8) family.</text>
</comment>
<feature type="region of interest" description="Disordered" evidence="9">
    <location>
        <begin position="641"/>
        <end position="671"/>
    </location>
</feature>
<keyword evidence="4 10" id="KW-1133">Transmembrane helix</keyword>
<keyword evidence="5 8" id="KW-0406">Ion transport</keyword>
<evidence type="ECO:0000256" key="1">
    <source>
        <dbReference type="ARBA" id="ARBA00004141"/>
    </source>
</evidence>
<dbReference type="EMBL" id="CP090164">
    <property type="protein sequence ID" value="UJO14541.1"/>
    <property type="molecule type" value="Genomic_DNA"/>
</dbReference>
<dbReference type="GeneID" id="71983000"/>
<evidence type="ECO:0000313" key="13">
    <source>
        <dbReference type="Proteomes" id="UP000756132"/>
    </source>
</evidence>
<accession>A0A9Q8LBP1</accession>
<keyword evidence="7 8" id="KW-0407">Ion channel</keyword>
<dbReference type="RefSeq" id="XP_047758907.1">
    <property type="nucleotide sequence ID" value="XM_047902270.1"/>
</dbReference>
<feature type="transmembrane region" description="Helical" evidence="10">
    <location>
        <begin position="249"/>
        <end position="272"/>
    </location>
</feature>
<dbReference type="GO" id="GO:0030322">
    <property type="term" value="P:stabilization of membrane potential"/>
    <property type="evidence" value="ECO:0007669"/>
    <property type="project" value="TreeGrafter"/>
</dbReference>
<name>A0A9Q8LBP1_PASFU</name>
<organism evidence="12 13">
    <name type="scientific">Passalora fulva</name>
    <name type="common">Tomato leaf mold</name>
    <name type="synonym">Cladosporium fulvum</name>
    <dbReference type="NCBI Taxonomy" id="5499"/>
    <lineage>
        <taxon>Eukaryota</taxon>
        <taxon>Fungi</taxon>
        <taxon>Dikarya</taxon>
        <taxon>Ascomycota</taxon>
        <taxon>Pezizomycotina</taxon>
        <taxon>Dothideomycetes</taxon>
        <taxon>Dothideomycetidae</taxon>
        <taxon>Mycosphaerellales</taxon>
        <taxon>Mycosphaerellaceae</taxon>
        <taxon>Fulvia</taxon>
    </lineage>
</organism>
<dbReference type="GO" id="GO:0005886">
    <property type="term" value="C:plasma membrane"/>
    <property type="evidence" value="ECO:0007669"/>
    <property type="project" value="TreeGrafter"/>
</dbReference>
<evidence type="ECO:0000256" key="9">
    <source>
        <dbReference type="SAM" id="MobiDB-lite"/>
    </source>
</evidence>
<dbReference type="PANTHER" id="PTHR11003:SF342">
    <property type="entry name" value="OUTWARD-RECTIFIER POTASSIUM CHANNEL TOK1"/>
    <property type="match status" value="1"/>
</dbReference>
<sequence length="798" mass="89755">MASMQAANSDSGGHHSTERAPHEAGAGHQLQDKHDTNSSEWQSRSGPLGIHTHHPYEYAKRRRSSHRRSSVYRESARREPSTARQHEQTGRKWWRFHLREWNDDDEQDWWFASIAIPLIAAAIGPLANVFSVAALVTSWRMCLVTGIDDSGAARACRYSGGSTTLGSRLDGHDFADPRWCYNLDVVSLIVGFVGNFFLLCNFTNRVRYIIALPVTIICWYIATGILLGITVAMELHEPPVRPQQTYTQGFWYAVIAACMYMMCAMLLMVNMLGYWLGHYPQHFALTESQRTLILQTMLFFIWLAGGAAVFSRVEGTYGDHSLGFEWSYVNSLYCCDVTILTVGFGDLYPSSNIGRGLVFPYSVGGIIMLGLVVSSITKFAAELGSENVIKRHVERTRVHTMGRTVTTSIEMERQKTSADGPPPVISAPFDAVDLPKHKKIGFAHTDHETEHPSQSKSTGTLGGVQKVGSILLSPQRLRTRKPRLLLLREEKDRFDAMRRIQNSTSRFKNWYALFLSITAFGILWCVGAVFFWQCEKGVQGMTYFQALYFCYVCLLTIGYGDLAPKSNAGRPFFVVWSLVAVPTMTILVSDLGETVINKFKHGASGLADFTVLPQKGAYRSFLSKHPWLLGWLQQRRDRKQERKRLEDGFPTGPEPDKDEPPTIDELAKDHVPTDQDLAQKLAKVIRKTASDVKQSARKRYTYEEWVELTQLIRFTTGSEESKAEEADEGLVEWDWIGEDSPMMATQSEAEFVLDRLCESMSRYVKRVSNANVDRNGDNSVHSRDHGEAPGPCGEQPAG</sequence>
<dbReference type="Proteomes" id="UP000756132">
    <property type="component" value="Chromosome 2"/>
</dbReference>
<keyword evidence="13" id="KW-1185">Reference proteome</keyword>
<feature type="transmembrane region" description="Helical" evidence="10">
    <location>
        <begin position="209"/>
        <end position="229"/>
    </location>
</feature>
<feature type="compositionally biased region" description="Basic and acidic residues" evidence="9">
    <location>
        <begin position="654"/>
        <end position="671"/>
    </location>
</feature>
<dbReference type="FunFam" id="1.10.287.70:FF:000182">
    <property type="entry name" value="Outward-rectifier potassium channel TOK1"/>
    <property type="match status" value="1"/>
</dbReference>
<feature type="transmembrane region" description="Helical" evidence="10">
    <location>
        <begin position="543"/>
        <end position="560"/>
    </location>
</feature>
<keyword evidence="3 8" id="KW-0812">Transmembrane</keyword>
<dbReference type="SUPFAM" id="SSF81324">
    <property type="entry name" value="Voltage-gated potassium channels"/>
    <property type="match status" value="2"/>
</dbReference>
<dbReference type="PANTHER" id="PTHR11003">
    <property type="entry name" value="POTASSIUM CHANNEL, SUBFAMILY K"/>
    <property type="match status" value="1"/>
</dbReference>
<dbReference type="InterPro" id="IPR003280">
    <property type="entry name" value="2pore_dom_K_chnl"/>
</dbReference>
<keyword evidence="6 10" id="KW-0472">Membrane</keyword>
<feature type="compositionally biased region" description="Polar residues" evidence="9">
    <location>
        <begin position="1"/>
        <end position="11"/>
    </location>
</feature>
<dbReference type="Gene3D" id="1.10.287.70">
    <property type="match status" value="2"/>
</dbReference>
<evidence type="ECO:0000256" key="4">
    <source>
        <dbReference type="ARBA" id="ARBA00022989"/>
    </source>
</evidence>
<dbReference type="OrthoDB" id="297496at2759"/>
<feature type="compositionally biased region" description="Basic and acidic residues" evidence="9">
    <location>
        <begin position="774"/>
        <end position="787"/>
    </location>
</feature>
<feature type="domain" description="Potassium channel" evidence="11">
    <location>
        <begin position="523"/>
        <end position="595"/>
    </location>
</feature>
<gene>
    <name evidence="12" type="ORF">CLAFUR5_03122</name>
</gene>
<dbReference type="GO" id="GO:0015271">
    <property type="term" value="F:outward rectifier potassium channel activity"/>
    <property type="evidence" value="ECO:0007669"/>
    <property type="project" value="TreeGrafter"/>
</dbReference>
<evidence type="ECO:0000256" key="3">
    <source>
        <dbReference type="ARBA" id="ARBA00022692"/>
    </source>
</evidence>
<evidence type="ECO:0000256" key="8">
    <source>
        <dbReference type="RuleBase" id="RU003857"/>
    </source>
</evidence>
<feature type="transmembrane region" description="Helical" evidence="10">
    <location>
        <begin position="572"/>
        <end position="589"/>
    </location>
</feature>
<reference evidence="12" key="2">
    <citation type="journal article" date="2022" name="Microb. Genom.">
        <title>A chromosome-scale genome assembly of the tomato pathogen Cladosporium fulvum reveals a compartmentalized genome architecture and the presence of a dispensable chromosome.</title>
        <authorList>
            <person name="Zaccaron A.Z."/>
            <person name="Chen L.H."/>
            <person name="Samaras A."/>
            <person name="Stergiopoulos I."/>
        </authorList>
    </citation>
    <scope>NUCLEOTIDE SEQUENCE</scope>
    <source>
        <strain evidence="12">Race5_Kim</strain>
    </source>
</reference>
<evidence type="ECO:0000256" key="10">
    <source>
        <dbReference type="SAM" id="Phobius"/>
    </source>
</evidence>
<dbReference type="GO" id="GO:0022841">
    <property type="term" value="F:potassium ion leak channel activity"/>
    <property type="evidence" value="ECO:0007669"/>
    <property type="project" value="TreeGrafter"/>
</dbReference>
<feature type="region of interest" description="Disordered" evidence="9">
    <location>
        <begin position="1"/>
        <end position="86"/>
    </location>
</feature>
<feature type="transmembrane region" description="Helical" evidence="10">
    <location>
        <begin position="510"/>
        <end position="531"/>
    </location>
</feature>
<feature type="region of interest" description="Disordered" evidence="9">
    <location>
        <begin position="767"/>
        <end position="798"/>
    </location>
</feature>
<dbReference type="PRINTS" id="PR01333">
    <property type="entry name" value="2POREKCHANEL"/>
</dbReference>
<protein>
    <submittedName>
        <fullName evidence="12">Outward-rectifier potassium channel TOK1</fullName>
    </submittedName>
</protein>
<evidence type="ECO:0000256" key="6">
    <source>
        <dbReference type="ARBA" id="ARBA00023136"/>
    </source>
</evidence>
<feature type="transmembrane region" description="Helical" evidence="10">
    <location>
        <begin position="185"/>
        <end position="202"/>
    </location>
</feature>
<proteinExistence type="inferred from homology"/>
<dbReference type="AlphaFoldDB" id="A0A9Q8LBP1"/>
<dbReference type="Pfam" id="PF07885">
    <property type="entry name" value="Ion_trans_2"/>
    <property type="match status" value="2"/>
</dbReference>
<feature type="transmembrane region" description="Helical" evidence="10">
    <location>
        <begin position="292"/>
        <end position="310"/>
    </location>
</feature>
<evidence type="ECO:0000259" key="11">
    <source>
        <dbReference type="Pfam" id="PF07885"/>
    </source>
</evidence>
<feature type="compositionally biased region" description="Basic and acidic residues" evidence="9">
    <location>
        <begin position="12"/>
        <end position="22"/>
    </location>
</feature>
<keyword evidence="2 8" id="KW-0813">Transport</keyword>
<dbReference type="KEGG" id="ffu:CLAFUR5_03122"/>
<comment type="subcellular location">
    <subcellularLocation>
        <location evidence="1">Membrane</location>
        <topology evidence="1">Multi-pass membrane protein</topology>
    </subcellularLocation>
</comment>
<reference evidence="12" key="1">
    <citation type="submission" date="2021-12" db="EMBL/GenBank/DDBJ databases">
        <authorList>
            <person name="Zaccaron A."/>
            <person name="Stergiopoulos I."/>
        </authorList>
    </citation>
    <scope>NUCLEOTIDE SEQUENCE</scope>
    <source>
        <strain evidence="12">Race5_Kim</strain>
    </source>
</reference>
<feature type="domain" description="Potassium channel" evidence="11">
    <location>
        <begin position="298"/>
        <end position="380"/>
    </location>
</feature>
<evidence type="ECO:0000256" key="5">
    <source>
        <dbReference type="ARBA" id="ARBA00023065"/>
    </source>
</evidence>
<evidence type="ECO:0000256" key="7">
    <source>
        <dbReference type="ARBA" id="ARBA00023303"/>
    </source>
</evidence>